<reference evidence="1 2" key="1">
    <citation type="submission" date="2018-01" db="EMBL/GenBank/DDBJ databases">
        <title>Genomic Encyclopedia of Type Strains, Phase I: the one thousand microbial genomes (KMG-I) project.</title>
        <authorList>
            <person name="Goeker M."/>
        </authorList>
    </citation>
    <scope>NUCLEOTIDE SEQUENCE [LARGE SCALE GENOMIC DNA]</scope>
    <source>
        <strain evidence="1 2">DSM 17960</strain>
    </source>
</reference>
<evidence type="ECO:0000313" key="2">
    <source>
        <dbReference type="Proteomes" id="UP000237056"/>
    </source>
</evidence>
<dbReference type="AlphaFoldDB" id="A0A2S4N518"/>
<keyword evidence="2" id="KW-1185">Reference proteome</keyword>
<protein>
    <submittedName>
        <fullName evidence="1">Uncharacterized protein</fullName>
    </submittedName>
</protein>
<dbReference type="RefSeq" id="WP_103727021.1">
    <property type="nucleotide sequence ID" value="NZ_PQNY01000023.1"/>
</dbReference>
<dbReference type="EMBL" id="PQNY01000023">
    <property type="protein sequence ID" value="POS00776.1"/>
    <property type="molecule type" value="Genomic_DNA"/>
</dbReference>
<evidence type="ECO:0000313" key="1">
    <source>
        <dbReference type="EMBL" id="POS00776.1"/>
    </source>
</evidence>
<gene>
    <name evidence="1" type="ORF">Q361_12311</name>
</gene>
<dbReference type="Proteomes" id="UP000237056">
    <property type="component" value="Unassembled WGS sequence"/>
</dbReference>
<name>A0A2S4N518_9FLAO</name>
<proteinExistence type="predicted"/>
<sequence>MKNQEINNQTTLFRFVSLRSAELTKKENQDKRFIFHPDNQTGAFFNAERNKASSQTKWNAMRAASANFPAYLDEKEIEALNPDLFKVADWVARNKSTLDPKELAEKMNGLQPLDLKFELKLWDNLFYQVLTQKNFYVKEAVIQLLVLNNILKNKSSFIGKTFDAETAKQLILAKVVLPVELFEENTTPTSNTTTQKLAEREKELIGFVPQELLEAKEVAEAKIATENAEFLLSELKRIEQSHYETYEEAYNRELKAYQEKIKPTILDYQKRYKEEQRRLCEKPKDENYNPDDICNQPDVEYPELPEFVFDFSQEPELKSLQEHLSEDSFAELSNQVDLKKVKSFAELKQSLKNNLRDNHQKIVDKTQISEQVLAFGDTAITLKGNTLQTNDFTFQICTTRLANGNVIPYMTIQLPNSNYTVQQFIYHLHYSSGGTNTNGYFNQSLNGNVLTLSKMYNTGLLYSTNSNATRISGYIIFTNGQTYTFEVNPFSLSGCYSGKLVIKGGTDTGGGETTDENSFIPNTFGYRQLGIADYKKVVSKICKYEVGEVAHIENVMARELREKITTKFHQTQVIETESTEIETEKVNDTTSTERFEMQTEVAKLMQEQKQLAAHVDVRSSWGNTTIDAGASYASNVSKEESNRQAVNQAKEITQRAMERIVSRVKNEKTVKTTDEFTEENNHRFDNTESGEHVSGVFRFINAIYKNQIYNYGKRLMYEFMIPQPSKLHRLGMAVSQSNANATTIEKPIDPRTAGYTDFTKINENNYQLLASKYNADVEVCPENYINLSQSFLKEDWSNDGRWHKSGEFAIKIPEKYAVDTVKGYFDPMNGSHSATWNNMGGVIYIGTKRIGIPNRTAEMPIFASNFDTEIKNEVKITMTTWDIATYNFNLIVTCKLTASAKVEWQKKTFEAILKGYYNQLAEYNQSIAEAQASGIQILDSNPLFYRQIEQNVLRENCISYLLDHTNPNSVKKFGLKMYNDNASFTNFQVNLDKKMDDYGSFIKFMEQAFEWNLMSYNFYPYYWANKDEWKDLYQFESNDAIFRSFMQAGMARVIVTVKPGFEEAVMHYLTTGQIWLGGQMPVLGNPLYLSIVDELKEQEYTVEETWTTTLPTQLIALQKSGVSVDATGLPTLDTCETQSTKKLVANDAKLGIGTAEKDTKLADRVAKIESRMIENIDINDGKISLTTKGKNRQTVAEVSVEDLKRELQ</sequence>
<organism evidence="1 2">
    <name type="scientific">Flavobacterium croceum DSM 17960</name>
    <dbReference type="NCBI Taxonomy" id="1121886"/>
    <lineage>
        <taxon>Bacteria</taxon>
        <taxon>Pseudomonadati</taxon>
        <taxon>Bacteroidota</taxon>
        <taxon>Flavobacteriia</taxon>
        <taxon>Flavobacteriales</taxon>
        <taxon>Flavobacteriaceae</taxon>
        <taxon>Flavobacterium</taxon>
    </lineage>
</organism>
<accession>A0A2S4N518</accession>
<comment type="caution">
    <text evidence="1">The sequence shown here is derived from an EMBL/GenBank/DDBJ whole genome shotgun (WGS) entry which is preliminary data.</text>
</comment>
<dbReference type="OrthoDB" id="8563833at2"/>